<feature type="region of interest" description="Disordered" evidence="6">
    <location>
        <begin position="579"/>
        <end position="636"/>
    </location>
</feature>
<evidence type="ECO:0000256" key="4">
    <source>
        <dbReference type="ARBA" id="ARBA00022989"/>
    </source>
</evidence>
<dbReference type="Proteomes" id="UP000085678">
    <property type="component" value="Unplaced"/>
</dbReference>
<feature type="domain" description="Cation/H+ exchanger transmembrane" evidence="8">
    <location>
        <begin position="906"/>
        <end position="1146"/>
    </location>
</feature>
<evidence type="ECO:0000256" key="7">
    <source>
        <dbReference type="SAM" id="Phobius"/>
    </source>
</evidence>
<feature type="transmembrane region" description="Helical" evidence="7">
    <location>
        <begin position="1040"/>
        <end position="1064"/>
    </location>
</feature>
<dbReference type="InterPro" id="IPR051843">
    <property type="entry name" value="CPA1_transporter"/>
</dbReference>
<dbReference type="InterPro" id="IPR038770">
    <property type="entry name" value="Na+/solute_symporter_sf"/>
</dbReference>
<protein>
    <submittedName>
        <fullName evidence="10">Uncharacterized protein LOC106154881</fullName>
    </submittedName>
</protein>
<evidence type="ECO:0000313" key="10">
    <source>
        <dbReference type="RefSeq" id="XP_013384872.1"/>
    </source>
</evidence>
<feature type="domain" description="Cation/H+ exchanger transmembrane" evidence="8">
    <location>
        <begin position="185"/>
        <end position="565"/>
    </location>
</feature>
<dbReference type="PANTHER" id="PTHR31102">
    <property type="match status" value="1"/>
</dbReference>
<name>A0A1S3HFL7_LINAN</name>
<gene>
    <name evidence="10" type="primary">LOC106154881</name>
</gene>
<dbReference type="GO" id="GO:0016020">
    <property type="term" value="C:membrane"/>
    <property type="evidence" value="ECO:0007669"/>
    <property type="project" value="UniProtKB-SubCell"/>
</dbReference>
<keyword evidence="9" id="KW-1185">Reference proteome</keyword>
<feature type="transmembrane region" description="Helical" evidence="7">
    <location>
        <begin position="1184"/>
        <end position="1203"/>
    </location>
</feature>
<dbReference type="PANTHER" id="PTHR31102:SF1">
    <property type="entry name" value="CATION_H+ EXCHANGER DOMAIN-CONTAINING PROTEIN"/>
    <property type="match status" value="1"/>
</dbReference>
<feature type="transmembrane region" description="Helical" evidence="7">
    <location>
        <begin position="945"/>
        <end position="966"/>
    </location>
</feature>
<comment type="subcellular location">
    <subcellularLocation>
        <location evidence="1">Membrane</location>
        <topology evidence="1">Multi-pass membrane protein</topology>
    </subcellularLocation>
</comment>
<feature type="transmembrane region" description="Helical" evidence="7">
    <location>
        <begin position="414"/>
        <end position="433"/>
    </location>
</feature>
<feature type="transmembrane region" description="Helical" evidence="7">
    <location>
        <begin position="361"/>
        <end position="382"/>
    </location>
</feature>
<dbReference type="InterPro" id="IPR006153">
    <property type="entry name" value="Cation/H_exchanger_TM"/>
</dbReference>
<evidence type="ECO:0000259" key="8">
    <source>
        <dbReference type="Pfam" id="PF00999"/>
    </source>
</evidence>
<feature type="compositionally biased region" description="Basic and acidic residues" evidence="6">
    <location>
        <begin position="20"/>
        <end position="29"/>
    </location>
</feature>
<evidence type="ECO:0000256" key="2">
    <source>
        <dbReference type="ARBA" id="ARBA00007367"/>
    </source>
</evidence>
<dbReference type="InParanoid" id="A0A1S3HFL7"/>
<accession>A0A1S3HFL7</accession>
<feature type="transmembrane region" description="Helical" evidence="7">
    <location>
        <begin position="1284"/>
        <end position="1304"/>
    </location>
</feature>
<feature type="transmembrane region" description="Helical" evidence="7">
    <location>
        <begin position="321"/>
        <end position="349"/>
    </location>
</feature>
<evidence type="ECO:0000313" key="9">
    <source>
        <dbReference type="Proteomes" id="UP000085678"/>
    </source>
</evidence>
<proteinExistence type="inferred from homology"/>
<dbReference type="Gene3D" id="1.20.1530.20">
    <property type="match status" value="3"/>
</dbReference>
<feature type="transmembrane region" description="Helical" evidence="7">
    <location>
        <begin position="550"/>
        <end position="573"/>
    </location>
</feature>
<feature type="transmembrane region" description="Helical" evidence="7">
    <location>
        <begin position="867"/>
        <end position="884"/>
    </location>
</feature>
<reference evidence="10" key="1">
    <citation type="submission" date="2025-08" db="UniProtKB">
        <authorList>
            <consortium name="RefSeq"/>
        </authorList>
    </citation>
    <scope>IDENTIFICATION</scope>
    <source>
        <tissue evidence="10">Gonads</tissue>
    </source>
</reference>
<dbReference type="STRING" id="7574.A0A1S3HFL7"/>
<keyword evidence="5 7" id="KW-0472">Membrane</keyword>
<keyword evidence="3 7" id="KW-0812">Transmembrane</keyword>
<organism evidence="9 10">
    <name type="scientific">Lingula anatina</name>
    <name type="common">Brachiopod</name>
    <name type="synonym">Lingula unguis</name>
    <dbReference type="NCBI Taxonomy" id="7574"/>
    <lineage>
        <taxon>Eukaryota</taxon>
        <taxon>Metazoa</taxon>
        <taxon>Spiralia</taxon>
        <taxon>Lophotrochozoa</taxon>
        <taxon>Brachiopoda</taxon>
        <taxon>Linguliformea</taxon>
        <taxon>Lingulata</taxon>
        <taxon>Lingulida</taxon>
        <taxon>Linguloidea</taxon>
        <taxon>Lingulidae</taxon>
        <taxon>Lingula</taxon>
    </lineage>
</organism>
<feature type="compositionally biased region" description="Basic and acidic residues" evidence="6">
    <location>
        <begin position="730"/>
        <end position="751"/>
    </location>
</feature>
<feature type="transmembrane region" description="Helical" evidence="7">
    <location>
        <begin position="1460"/>
        <end position="1481"/>
    </location>
</feature>
<feature type="transmembrane region" description="Helical" evidence="7">
    <location>
        <begin position="176"/>
        <end position="194"/>
    </location>
</feature>
<feature type="domain" description="Cation/H+ exchanger transmembrane" evidence="8">
    <location>
        <begin position="1188"/>
        <end position="1473"/>
    </location>
</feature>
<feature type="transmembrane region" description="Helical" evidence="7">
    <location>
        <begin position="510"/>
        <end position="530"/>
    </location>
</feature>
<feature type="compositionally biased region" description="Basic and acidic residues" evidence="6">
    <location>
        <begin position="684"/>
        <end position="696"/>
    </location>
</feature>
<evidence type="ECO:0000256" key="6">
    <source>
        <dbReference type="SAM" id="MobiDB-lite"/>
    </source>
</evidence>
<feature type="transmembrane region" description="Helical" evidence="7">
    <location>
        <begin position="1114"/>
        <end position="1133"/>
    </location>
</feature>
<feature type="transmembrane region" description="Helical" evidence="7">
    <location>
        <begin position="145"/>
        <end position="164"/>
    </location>
</feature>
<feature type="region of interest" description="Disordered" evidence="6">
    <location>
        <begin position="1"/>
        <end position="73"/>
    </location>
</feature>
<feature type="transmembrane region" description="Helical" evidence="7">
    <location>
        <begin position="445"/>
        <end position="465"/>
    </location>
</feature>
<feature type="transmembrane region" description="Helical" evidence="7">
    <location>
        <begin position="1007"/>
        <end position="1028"/>
    </location>
</feature>
<feature type="compositionally biased region" description="Basic residues" evidence="6">
    <location>
        <begin position="674"/>
        <end position="683"/>
    </location>
</feature>
<dbReference type="RefSeq" id="XP_013384872.1">
    <property type="nucleotide sequence ID" value="XM_013529418.1"/>
</dbReference>
<feature type="transmembrane region" description="Helical" evidence="7">
    <location>
        <begin position="1353"/>
        <end position="1371"/>
    </location>
</feature>
<feature type="region of interest" description="Disordered" evidence="6">
    <location>
        <begin position="654"/>
        <end position="798"/>
    </location>
</feature>
<feature type="transmembrane region" description="Helical" evidence="7">
    <location>
        <begin position="1391"/>
        <end position="1408"/>
    </location>
</feature>
<dbReference type="GeneID" id="106154881"/>
<feature type="transmembrane region" description="Helical" evidence="7">
    <location>
        <begin position="978"/>
        <end position="1001"/>
    </location>
</feature>
<feature type="compositionally biased region" description="Basic and acidic residues" evidence="6">
    <location>
        <begin position="40"/>
        <end position="73"/>
    </location>
</feature>
<dbReference type="FunCoup" id="A0A1S3HFL7">
    <property type="interactions" value="1"/>
</dbReference>
<dbReference type="OrthoDB" id="423807at2759"/>
<feature type="transmembrane region" description="Helical" evidence="7">
    <location>
        <begin position="259"/>
        <end position="282"/>
    </location>
</feature>
<feature type="transmembrane region" description="Helical" evidence="7">
    <location>
        <begin position="1215"/>
        <end position="1239"/>
    </location>
</feature>
<feature type="compositionally biased region" description="Basic and acidic residues" evidence="6">
    <location>
        <begin position="760"/>
        <end position="772"/>
    </location>
</feature>
<feature type="transmembrane region" description="Helical" evidence="7">
    <location>
        <begin position="920"/>
        <end position="939"/>
    </location>
</feature>
<feature type="transmembrane region" description="Helical" evidence="7">
    <location>
        <begin position="288"/>
        <end position="309"/>
    </location>
</feature>
<dbReference type="Pfam" id="PF00999">
    <property type="entry name" value="Na_H_Exchanger"/>
    <property type="match status" value="3"/>
</dbReference>
<feature type="compositionally biased region" description="Basic and acidic residues" evidence="6">
    <location>
        <begin position="589"/>
        <end position="603"/>
    </location>
</feature>
<comment type="similarity">
    <text evidence="2">Belongs to the monovalent cation:proton antiporter 1 (CPA1) transporter (TC 2.A.36) family.</text>
</comment>
<feature type="transmembrane region" description="Helical" evidence="7">
    <location>
        <begin position="1084"/>
        <end position="1102"/>
    </location>
</feature>
<evidence type="ECO:0000256" key="1">
    <source>
        <dbReference type="ARBA" id="ARBA00004141"/>
    </source>
</evidence>
<feature type="compositionally biased region" description="Basic and acidic residues" evidence="6">
    <location>
        <begin position="662"/>
        <end position="673"/>
    </location>
</feature>
<feature type="transmembrane region" description="Helical" evidence="7">
    <location>
        <begin position="477"/>
        <end position="498"/>
    </location>
</feature>
<keyword evidence="4 7" id="KW-1133">Transmembrane helix</keyword>
<evidence type="ECO:0000256" key="5">
    <source>
        <dbReference type="ARBA" id="ARBA00023136"/>
    </source>
</evidence>
<evidence type="ECO:0000256" key="3">
    <source>
        <dbReference type="ARBA" id="ARBA00022692"/>
    </source>
</evidence>
<feature type="transmembrane region" description="Helical" evidence="7">
    <location>
        <begin position="890"/>
        <end position="908"/>
    </location>
</feature>
<feature type="compositionally biased region" description="Acidic residues" evidence="6">
    <location>
        <begin position="604"/>
        <end position="635"/>
    </location>
</feature>
<feature type="transmembrane region" description="Helical" evidence="7">
    <location>
        <begin position="1259"/>
        <end position="1277"/>
    </location>
</feature>
<dbReference type="GO" id="GO:0015297">
    <property type="term" value="F:antiporter activity"/>
    <property type="evidence" value="ECO:0007669"/>
    <property type="project" value="InterPro"/>
</dbReference>
<dbReference type="KEGG" id="lak:106154881"/>
<dbReference type="GO" id="GO:1902600">
    <property type="term" value="P:proton transmembrane transport"/>
    <property type="evidence" value="ECO:0007669"/>
    <property type="project" value="InterPro"/>
</dbReference>
<sequence>MTSTKDSTPAMEAIELEVPPGKDAHRQEDPGSPAINPLLDDSHENSKGDDGHLKNGIEIKENEKGNFKETGDVKKNGSVEFKDITEHFEESKEKSSYKKRTRRCDACRTSCYNFCKPCMTKYHPPVTTRAQRMRHALMCPPHGKLGRVVTSKLTLILLWAVLWAITRDEALPGGNFFGLIVLFLACKLGGFLVSKIRLPPLLGMLIVGCLLRNVPYIDVAKDIKKEWSSSIRSIALVVILIKAALGLDPKALRRLSHVVARLAFIPCAFEAVSGAVSGHFLLGFPWDWSFMLGFVMSAVSPAVVVPSMLHLQEQGLGVDKGIPTAAVASGSVENVVAISAFGVVLGIAFSKGDLAFSIIRGPLEALTGVVYGVIGGLMCWYLPHIKHRKQVSFRTFLVTSGGLFALFGSGAAKFPGAGALGCLTMAFVASLGWRRQGWTSSNPVAKSIGKMWLIFQPLLFGLIGAEIDITKLNGGTVGIGMGVLGIGLAVRFVGCVLAVVRTDFNFKERLFVPIAWLPKATVQAAIGSVALDTARRNNASEEEEAMGNTILTLAVLAILVTAPIGAALIALTAPRLLHQSPKEGEEEEDTKKEKNEPEDKTEEKENEEEEEEEEEEETPESEVESDEEEEEEELEKVEHLLEEAIHEYDIHHPHLHPHHVHHTGDHTHHEEHAHHHHHHHHHHHQDEEHHPDPGDKEDPETGNQKPVPEPNPESKSQGETSLSDPSSQGSKKDGDDAKTMERNSTKVETVNEKAPLQNGADKEGKNHDKLKASETQISPFPIAHQDVKGSDGSQKATTDNLCNSQSTFSCSYDEVEHKRKCARLRDCCYQCCEPCMTEAHPLPPNPTRGQRLKYALMCPPHGHNGRYLTLIVSVLLLWGVLWAITGDNALPGGNLFGLLILLICAQLGGNVAELIRLPSLLGMLLVGVALKNIPYISFARDIDRHWSVAIRSIALAVILLKAALGLDSRALRKSSASVLKLAFLPCLAEAIIEATVAHFLLGFPWDWSFMLGFVLSAVSPAVVVPSMLHLQEQGLGTDKGIPTIAVAAASIENVFVISLFGVLLGIAFSHGQLVQMILQGPLEVLIGVVYGVVVGIVCWYFPHKKHKNLVMYRTFLLSGAGLFALFGSVAAGFPGAGPLGCLISAFTAAVRWRKEECNDIVRISSSETIKLIFQNLTLVYMREVQYWFVLSAVSPAVVVPSMLHLQEQGLGTDKGIPTIAVAAASIENVFVISLFGVLLGIAFSHGQLVQMILQGPLEVLIGVVYGVVVGIVCWYFPHKKHKNLVMYRTFLLSGAGLFALFGSVAAGFPGAGPLGCLISAFTAAVRWRKEECNDILDVGLHARGAVLTRIKEIIAQFWVLFQPFLFGLIGAEVDFKSIEGSALGRTTGLGLAVLGVGLCLRSVVTFLTMIRSPLNMKERLFLVLSWLPKATVQAAIGSIALDTARDHGHGDMKEFWGLQILTIAVLSILVTAPIGAAAIALTSPKLLRKTKTDTEEKKKIIGAEMNDIRSISLEDLQHETNKDHKQN</sequence>
<feature type="compositionally biased region" description="Polar residues" evidence="6">
    <location>
        <begin position="713"/>
        <end position="729"/>
    </location>
</feature>
<feature type="transmembrane region" description="Helical" evidence="7">
    <location>
        <begin position="391"/>
        <end position="408"/>
    </location>
</feature>